<name>A0A381NLZ3_9ZZZZ</name>
<gene>
    <name evidence="1" type="ORF">METZ01_LOCUS8404</name>
</gene>
<protein>
    <submittedName>
        <fullName evidence="1">Uncharacterized protein</fullName>
    </submittedName>
</protein>
<accession>A0A381NLZ3</accession>
<dbReference type="AlphaFoldDB" id="A0A381NLZ3"/>
<proteinExistence type="predicted"/>
<organism evidence="1">
    <name type="scientific">marine metagenome</name>
    <dbReference type="NCBI Taxonomy" id="408172"/>
    <lineage>
        <taxon>unclassified sequences</taxon>
        <taxon>metagenomes</taxon>
        <taxon>ecological metagenomes</taxon>
    </lineage>
</organism>
<dbReference type="EMBL" id="UINC01000447">
    <property type="protein sequence ID" value="SUZ55550.1"/>
    <property type="molecule type" value="Genomic_DNA"/>
</dbReference>
<sequence>MAGEANAPFLKYAVFCKDTTETDDGELSLNGIVDLFELPEPDVSSDTDNPVLATVDYNLAFCIGGVEPGEHYLFVTLKTPGIPLETPPAQKVEWEEGILFQRWIKTFRIPVQKPGIHSAAILFDGIPLGEATFLVRFKGNQAEADS</sequence>
<evidence type="ECO:0000313" key="1">
    <source>
        <dbReference type="EMBL" id="SUZ55550.1"/>
    </source>
</evidence>
<reference evidence="1" key="1">
    <citation type="submission" date="2018-05" db="EMBL/GenBank/DDBJ databases">
        <authorList>
            <person name="Lanie J.A."/>
            <person name="Ng W.-L."/>
            <person name="Kazmierczak K.M."/>
            <person name="Andrzejewski T.M."/>
            <person name="Davidsen T.M."/>
            <person name="Wayne K.J."/>
            <person name="Tettelin H."/>
            <person name="Glass J.I."/>
            <person name="Rusch D."/>
            <person name="Podicherti R."/>
            <person name="Tsui H.-C.T."/>
            <person name="Winkler M.E."/>
        </authorList>
    </citation>
    <scope>NUCLEOTIDE SEQUENCE</scope>
</reference>